<evidence type="ECO:0008006" key="3">
    <source>
        <dbReference type="Google" id="ProtNLM"/>
    </source>
</evidence>
<dbReference type="AlphaFoldDB" id="A0A1H1NGX3"/>
<accession>A0A1H1NGX3</accession>
<gene>
    <name evidence="1" type="ORF">SAMN04488570_0871</name>
</gene>
<dbReference type="OrthoDB" id="156387at2"/>
<organism evidence="1 2">
    <name type="scientific">Nocardioides scoriae</name>
    <dbReference type="NCBI Taxonomy" id="642780"/>
    <lineage>
        <taxon>Bacteria</taxon>
        <taxon>Bacillati</taxon>
        <taxon>Actinomycetota</taxon>
        <taxon>Actinomycetes</taxon>
        <taxon>Propionibacteriales</taxon>
        <taxon>Nocardioidaceae</taxon>
        <taxon>Nocardioides</taxon>
    </lineage>
</organism>
<sequence>MPVVHRFDPPDRFVPGTVGEPGSRTFFLQARSGTQLTSVSLEKQQVQILGERIAELLDELITSDDARSTVPAVTPVAMIDTEPLEQPIEEEFRAGTITLSWDGDDERVVIEVFPVAEVEIEVPVEAAEQDLIELPIEEPEPEELLLVRMSAAMARSFAARAESVVAAGRAPCPLCGGPLDPQGHLCPRANGYRRSTTL</sequence>
<dbReference type="Proteomes" id="UP000198859">
    <property type="component" value="Chromosome I"/>
</dbReference>
<dbReference type="EMBL" id="LT629757">
    <property type="protein sequence ID" value="SDR98187.1"/>
    <property type="molecule type" value="Genomic_DNA"/>
</dbReference>
<dbReference type="RefSeq" id="WP_091726511.1">
    <property type="nucleotide sequence ID" value="NZ_LT629757.1"/>
</dbReference>
<proteinExistence type="predicted"/>
<reference evidence="2" key="1">
    <citation type="submission" date="2016-10" db="EMBL/GenBank/DDBJ databases">
        <authorList>
            <person name="Varghese N."/>
            <person name="Submissions S."/>
        </authorList>
    </citation>
    <scope>NUCLEOTIDE SEQUENCE [LARGE SCALE GENOMIC DNA]</scope>
    <source>
        <strain evidence="2">DSM 22127</strain>
    </source>
</reference>
<keyword evidence="2" id="KW-1185">Reference proteome</keyword>
<dbReference type="STRING" id="642780.SAMN04488570_0871"/>
<evidence type="ECO:0000313" key="2">
    <source>
        <dbReference type="Proteomes" id="UP000198859"/>
    </source>
</evidence>
<evidence type="ECO:0000313" key="1">
    <source>
        <dbReference type="EMBL" id="SDR98187.1"/>
    </source>
</evidence>
<name>A0A1H1NGX3_9ACTN</name>
<dbReference type="InterPro" id="IPR021441">
    <property type="entry name" value="DUF3090"/>
</dbReference>
<dbReference type="NCBIfam" id="TIGR03847">
    <property type="entry name" value="conserved hypothetical protein"/>
    <property type="match status" value="1"/>
</dbReference>
<dbReference type="Pfam" id="PF11290">
    <property type="entry name" value="DUF3090"/>
    <property type="match status" value="1"/>
</dbReference>
<protein>
    <recommendedName>
        <fullName evidence="3">Repeat protein (TIGR03847 family)</fullName>
    </recommendedName>
</protein>